<dbReference type="AlphaFoldDB" id="A0A8S9R8K3"/>
<protein>
    <submittedName>
        <fullName evidence="1">Uncharacterized protein</fullName>
    </submittedName>
</protein>
<sequence length="65" mass="7371">MILQLSVLPAFPVTLWRLLCYYEPVSLQLPVICFDFSGCDTRLPSTLLGVYPPPQQLSKTFSPLR</sequence>
<dbReference type="Proteomes" id="UP000712600">
    <property type="component" value="Unassembled WGS sequence"/>
</dbReference>
<gene>
    <name evidence="1" type="ORF">F2Q69_00016763</name>
</gene>
<organism evidence="1 2">
    <name type="scientific">Brassica cretica</name>
    <name type="common">Mustard</name>
    <dbReference type="NCBI Taxonomy" id="69181"/>
    <lineage>
        <taxon>Eukaryota</taxon>
        <taxon>Viridiplantae</taxon>
        <taxon>Streptophyta</taxon>
        <taxon>Embryophyta</taxon>
        <taxon>Tracheophyta</taxon>
        <taxon>Spermatophyta</taxon>
        <taxon>Magnoliopsida</taxon>
        <taxon>eudicotyledons</taxon>
        <taxon>Gunneridae</taxon>
        <taxon>Pentapetalae</taxon>
        <taxon>rosids</taxon>
        <taxon>malvids</taxon>
        <taxon>Brassicales</taxon>
        <taxon>Brassicaceae</taxon>
        <taxon>Brassiceae</taxon>
        <taxon>Brassica</taxon>
    </lineage>
</organism>
<name>A0A8S9R8K3_BRACR</name>
<reference evidence="1" key="1">
    <citation type="submission" date="2019-12" db="EMBL/GenBank/DDBJ databases">
        <title>Genome sequencing and annotation of Brassica cretica.</title>
        <authorList>
            <person name="Studholme D.J."/>
            <person name="Sarris P."/>
        </authorList>
    </citation>
    <scope>NUCLEOTIDE SEQUENCE</scope>
    <source>
        <strain evidence="1">PFS-109/04</strain>
        <tissue evidence="1">Leaf</tissue>
    </source>
</reference>
<accession>A0A8S9R8K3</accession>
<dbReference type="EMBL" id="QGKX02000996">
    <property type="protein sequence ID" value="KAF3559964.1"/>
    <property type="molecule type" value="Genomic_DNA"/>
</dbReference>
<evidence type="ECO:0000313" key="2">
    <source>
        <dbReference type="Proteomes" id="UP000712600"/>
    </source>
</evidence>
<evidence type="ECO:0000313" key="1">
    <source>
        <dbReference type="EMBL" id="KAF3559964.1"/>
    </source>
</evidence>
<proteinExistence type="predicted"/>
<comment type="caution">
    <text evidence="1">The sequence shown here is derived from an EMBL/GenBank/DDBJ whole genome shotgun (WGS) entry which is preliminary data.</text>
</comment>